<feature type="signal peptide" evidence="1">
    <location>
        <begin position="1"/>
        <end position="20"/>
    </location>
</feature>
<protein>
    <submittedName>
        <fullName evidence="2">Gliding motility protein GldN</fullName>
    </submittedName>
</protein>
<comment type="caution">
    <text evidence="2">The sequence shown here is derived from an EMBL/GenBank/DDBJ whole genome shotgun (WGS) entry which is preliminary data.</text>
</comment>
<proteinExistence type="predicted"/>
<organism evidence="2 3">
    <name type="scientific">Pseudochryseolinea flava</name>
    <dbReference type="NCBI Taxonomy" id="2059302"/>
    <lineage>
        <taxon>Bacteria</taxon>
        <taxon>Pseudomonadati</taxon>
        <taxon>Bacteroidota</taxon>
        <taxon>Cytophagia</taxon>
        <taxon>Cytophagales</taxon>
        <taxon>Fulvivirgaceae</taxon>
        <taxon>Pseudochryseolinea</taxon>
    </lineage>
</organism>
<dbReference type="NCBIfam" id="TIGR03523">
    <property type="entry name" value="GldN"/>
    <property type="match status" value="1"/>
</dbReference>
<feature type="chain" id="PRO_5016909168" evidence="1">
    <location>
        <begin position="21"/>
        <end position="305"/>
    </location>
</feature>
<dbReference type="AlphaFoldDB" id="A0A364YB54"/>
<evidence type="ECO:0000313" key="2">
    <source>
        <dbReference type="EMBL" id="RAW03342.1"/>
    </source>
</evidence>
<dbReference type="OrthoDB" id="1141916at2"/>
<evidence type="ECO:0000313" key="3">
    <source>
        <dbReference type="Proteomes" id="UP000251889"/>
    </source>
</evidence>
<sequence length="305" mass="35405">MKKVILSIFLSASCVAGAVAQEVQDLEVQYNPNSLNPIPLYEQHYKVRVWRNIDLKEKQNKGFFAKNGELSKLISDAVKSGELADIYANDSLTTKISKEDFLGRLVAEQAAVYDQWDPNRDWYTDDLTTYNGKNYRALRDNRGVTPGAEGTDEDWAVTSQGSGIEYQVADMSNVHMMEDIIFDRRRSRLYYDIQAVEIIIPGAKTNTNIDVSLGWFKYKDLEKLFRNNIPKAVWFNWQNTAQNKNFADAFLLRLFHGTIYKVQNPDDETIDDVYRANGRPYREGVWAREWTEVQLMEKEHNLWEF</sequence>
<dbReference type="EMBL" id="QMFY01000001">
    <property type="protein sequence ID" value="RAW03342.1"/>
    <property type="molecule type" value="Genomic_DNA"/>
</dbReference>
<dbReference type="Pfam" id="PF19841">
    <property type="entry name" value="GldN"/>
    <property type="match status" value="1"/>
</dbReference>
<reference evidence="2 3" key="1">
    <citation type="submission" date="2018-06" db="EMBL/GenBank/DDBJ databases">
        <title>Chryseolinea flavus sp. nov., a member of the phylum Bacteroidetes isolated from soil.</title>
        <authorList>
            <person name="Li Y."/>
            <person name="Wang J."/>
        </authorList>
    </citation>
    <scope>NUCLEOTIDE SEQUENCE [LARGE SCALE GENOMIC DNA]</scope>
    <source>
        <strain evidence="2 3">SDU1-6</strain>
    </source>
</reference>
<dbReference type="RefSeq" id="WP_112745557.1">
    <property type="nucleotide sequence ID" value="NZ_QMFY01000001.1"/>
</dbReference>
<keyword evidence="1" id="KW-0732">Signal</keyword>
<dbReference type="InterPro" id="IPR019847">
    <property type="entry name" value="Gliding_motility_assoc_GldN"/>
</dbReference>
<keyword evidence="3" id="KW-1185">Reference proteome</keyword>
<dbReference type="Proteomes" id="UP000251889">
    <property type="component" value="Unassembled WGS sequence"/>
</dbReference>
<gene>
    <name evidence="2" type="ORF">DQQ10_04455</name>
</gene>
<accession>A0A364YB54</accession>
<evidence type="ECO:0000256" key="1">
    <source>
        <dbReference type="SAM" id="SignalP"/>
    </source>
</evidence>
<name>A0A364YB54_9BACT</name>